<organism evidence="1">
    <name type="scientific">Esparto virus</name>
    <dbReference type="NCBI Taxonomy" id="2072209"/>
    <lineage>
        <taxon>Viruses</taxon>
        <taxon>Viruses incertae sedis</taxon>
        <taxon>Naldaviricetes</taxon>
        <taxon>Lefavirales</taxon>
        <taxon>Nudiviridae</taxon>
        <taxon>Alphanudivirus</taxon>
        <taxon>Alphanudivirus tertidromelanogasteris</taxon>
    </lineage>
</organism>
<evidence type="ECO:0000313" key="2">
    <source>
        <dbReference type="Proteomes" id="UP000290737"/>
    </source>
</evidence>
<dbReference type="GeneID" id="41701775"/>
<accession>A0A2I7G2Z3</accession>
<sequence>MEYTSQSPILPSLVEDINCLESVILEIMNDPTIYLAARAIAQFMLLNKKITLDDALTLIRKPNADRIIWKLIKCQSDFMGPVARSVGIDLVSEEAASKIQQSLDVKHIKNNKEIERQINRITPVTKIDIAYMHPTVAWIRFYTTSTQLPNNLLSFDILTVCEHVYEAYGPKNASMIHQVMKILETDYNADLIFCSELPMFAYNPLLFLSNYTKFMWCYTMNRNIFDPHTYDDIRMLTVFLTYNLMFLNTNNLSNMSTLTHGPLIACSGERPKVALGKFNSNQIFINEGSRAMQAMNKSSDFGTYSNFMEGIVRIKLNTDAWISRII</sequence>
<evidence type="ECO:0000313" key="1">
    <source>
        <dbReference type="EMBL" id="AUQ43987.1"/>
    </source>
</evidence>
<proteinExistence type="predicted"/>
<dbReference type="EMBL" id="KY608910">
    <property type="protein sequence ID" value="AUQ43987.1"/>
    <property type="molecule type" value="Genomic_DNA"/>
</dbReference>
<keyword evidence="2" id="KW-1185">Reference proteome</keyword>
<protein>
    <submittedName>
        <fullName evidence="1">p47 protein</fullName>
    </submittedName>
</protein>
<dbReference type="Proteomes" id="UP000290737">
    <property type="component" value="Genome"/>
</dbReference>
<dbReference type="KEGG" id="vg:41701775"/>
<name>A0A2I7G2Z3_9VIRU</name>
<dbReference type="RefSeq" id="YP_009551763.1">
    <property type="nucleotide sequence ID" value="NC_040536.1"/>
</dbReference>
<reference evidence="1" key="1">
    <citation type="journal article" date="2021" name="Virus">
        <title>The discovery, distribution and diversity of DNA viruses associated with Drosophila melanogaster in Europe.</title>
        <authorList>
            <person name="Wallace M.A."/>
            <person name="Coffman K.A."/>
            <person name="Gilbert C."/>
            <person name="Ravindran S."/>
            <person name="Albery G.F."/>
            <person name="Abbott J."/>
            <person name="Argyridou E."/>
            <person name="Bellosta P."/>
            <person name="Betancourt A.J."/>
            <person name="Colinet H."/>
            <person name="Eric K."/>
            <person name="Glaser-Schmitt A."/>
            <person name="Grath S."/>
            <person name="Jelic M."/>
            <person name="Kankare M."/>
            <person name="Kozeretska I."/>
            <person name="Loeschcke V."/>
            <person name="Montchamp-Moreau C."/>
            <person name="Ometto L."/>
            <person name="Onder B.S."/>
            <person name="Orengo D.J."/>
            <person name="Parsch J."/>
            <person name="Pascual M."/>
            <person name="Patenkovic A."/>
            <person name="Puerma E."/>
            <person name="Ritchie M.G."/>
            <person name="Rota-Stabelli O."/>
            <person name="Schou M.F."/>
            <person name="Serga S.V."/>
            <person name="Stamenkovic-Radak M."/>
            <person name="Tanaskovic M."/>
            <person name="Veselinovic M.S."/>
            <person name="Vieira J."/>
            <person name="Vieira C.P."/>
            <person name="Kapun M."/>
            <person name="Flatt T."/>
            <person name="Gonzalez J."/>
            <person name="Staubach F."/>
            <person name="Obbard D.J."/>
        </authorList>
    </citation>
    <scope>NUCLEOTIDE SEQUENCE</scope>
    <source>
        <strain evidence="1">SRR3939042_Esparto_2012</strain>
    </source>
</reference>
<dbReference type="OrthoDB" id="7638at10239"/>